<accession>A0ABV7T9N0</accession>
<dbReference type="SMART" id="SM00866">
    <property type="entry name" value="UTRA"/>
    <property type="match status" value="1"/>
</dbReference>
<evidence type="ECO:0000313" key="6">
    <source>
        <dbReference type="Proteomes" id="UP001595629"/>
    </source>
</evidence>
<evidence type="ECO:0000256" key="3">
    <source>
        <dbReference type="ARBA" id="ARBA00023163"/>
    </source>
</evidence>
<keyword evidence="3" id="KW-0804">Transcription</keyword>
<name>A0ABV7T9N0_9RHOB</name>
<dbReference type="PRINTS" id="PR00035">
    <property type="entry name" value="HTHGNTR"/>
</dbReference>
<protein>
    <submittedName>
        <fullName evidence="5">GntR family transcriptional regulator</fullName>
    </submittedName>
</protein>
<dbReference type="InterPro" id="IPR028978">
    <property type="entry name" value="Chorismate_lyase_/UTRA_dom_sf"/>
</dbReference>
<dbReference type="PROSITE" id="PS50949">
    <property type="entry name" value="HTH_GNTR"/>
    <property type="match status" value="1"/>
</dbReference>
<dbReference type="PANTHER" id="PTHR44846:SF1">
    <property type="entry name" value="MANNOSYL-D-GLYCERATE TRANSPORT_METABOLISM SYSTEM REPRESSOR MNGR-RELATED"/>
    <property type="match status" value="1"/>
</dbReference>
<dbReference type="Gene3D" id="1.10.10.10">
    <property type="entry name" value="Winged helix-like DNA-binding domain superfamily/Winged helix DNA-binding domain"/>
    <property type="match status" value="1"/>
</dbReference>
<dbReference type="PANTHER" id="PTHR44846">
    <property type="entry name" value="MANNOSYL-D-GLYCERATE TRANSPORT/METABOLISM SYSTEM REPRESSOR MNGR-RELATED"/>
    <property type="match status" value="1"/>
</dbReference>
<keyword evidence="6" id="KW-1185">Reference proteome</keyword>
<dbReference type="Pfam" id="PF00392">
    <property type="entry name" value="GntR"/>
    <property type="match status" value="1"/>
</dbReference>
<keyword evidence="2" id="KW-0238">DNA-binding</keyword>
<keyword evidence="1" id="KW-0805">Transcription regulation</keyword>
<dbReference type="Pfam" id="PF07702">
    <property type="entry name" value="UTRA"/>
    <property type="match status" value="1"/>
</dbReference>
<dbReference type="SUPFAM" id="SSF64288">
    <property type="entry name" value="Chorismate lyase-like"/>
    <property type="match status" value="1"/>
</dbReference>
<evidence type="ECO:0000256" key="2">
    <source>
        <dbReference type="ARBA" id="ARBA00023125"/>
    </source>
</evidence>
<comment type="caution">
    <text evidence="5">The sequence shown here is derived from an EMBL/GenBank/DDBJ whole genome shotgun (WGS) entry which is preliminary data.</text>
</comment>
<dbReference type="RefSeq" id="WP_386733486.1">
    <property type="nucleotide sequence ID" value="NZ_JBHRXI010000001.1"/>
</dbReference>
<dbReference type="Proteomes" id="UP001595629">
    <property type="component" value="Unassembled WGS sequence"/>
</dbReference>
<evidence type="ECO:0000313" key="5">
    <source>
        <dbReference type="EMBL" id="MFC3612301.1"/>
    </source>
</evidence>
<dbReference type="SMART" id="SM00345">
    <property type="entry name" value="HTH_GNTR"/>
    <property type="match status" value="1"/>
</dbReference>
<dbReference type="SUPFAM" id="SSF46785">
    <property type="entry name" value="Winged helix' DNA-binding domain"/>
    <property type="match status" value="1"/>
</dbReference>
<feature type="domain" description="HTH gntR-type" evidence="4">
    <location>
        <begin position="12"/>
        <end position="80"/>
    </location>
</feature>
<dbReference type="InterPro" id="IPR011663">
    <property type="entry name" value="UTRA"/>
</dbReference>
<dbReference type="CDD" id="cd07377">
    <property type="entry name" value="WHTH_GntR"/>
    <property type="match status" value="1"/>
</dbReference>
<reference evidence="6" key="1">
    <citation type="journal article" date="2019" name="Int. J. Syst. Evol. Microbiol.">
        <title>The Global Catalogue of Microorganisms (GCM) 10K type strain sequencing project: providing services to taxonomists for standard genome sequencing and annotation.</title>
        <authorList>
            <consortium name="The Broad Institute Genomics Platform"/>
            <consortium name="The Broad Institute Genome Sequencing Center for Infectious Disease"/>
            <person name="Wu L."/>
            <person name="Ma J."/>
        </authorList>
    </citation>
    <scope>NUCLEOTIDE SEQUENCE [LARGE SCALE GENOMIC DNA]</scope>
    <source>
        <strain evidence="6">KCTC 42911</strain>
    </source>
</reference>
<dbReference type="InterPro" id="IPR050679">
    <property type="entry name" value="Bact_HTH_transcr_reg"/>
</dbReference>
<dbReference type="InterPro" id="IPR036388">
    <property type="entry name" value="WH-like_DNA-bd_sf"/>
</dbReference>
<gene>
    <name evidence="5" type="ORF">ACFORG_00890</name>
</gene>
<organism evidence="5 6">
    <name type="scientific">Lutimaribacter marinistellae</name>
    <dbReference type="NCBI Taxonomy" id="1820329"/>
    <lineage>
        <taxon>Bacteria</taxon>
        <taxon>Pseudomonadati</taxon>
        <taxon>Pseudomonadota</taxon>
        <taxon>Alphaproteobacteria</taxon>
        <taxon>Rhodobacterales</taxon>
        <taxon>Roseobacteraceae</taxon>
        <taxon>Lutimaribacter</taxon>
    </lineage>
</organism>
<dbReference type="InterPro" id="IPR000524">
    <property type="entry name" value="Tscrpt_reg_HTH_GntR"/>
</dbReference>
<evidence type="ECO:0000259" key="4">
    <source>
        <dbReference type="PROSITE" id="PS50949"/>
    </source>
</evidence>
<dbReference type="Gene3D" id="3.40.1410.10">
    <property type="entry name" value="Chorismate lyase-like"/>
    <property type="match status" value="1"/>
</dbReference>
<sequence>MSETVRPILPEGGKARRVYLLLRDEISSGQFPPGAMLPGEKRLAEQFDVSRVTVRRALDSLAADGLIDRRAGSGTRVASTGADQAMSADLTTLIPQLVRMGQHSVRLLSFSYDAPPATVAQEMGIGPNERVQIAVRVRSAEGQPFSHLTTYVPEDIASNYSEADLASVPLYQLLERSGVVVESAHQTVSATLASPEVARALEVSTGAGLLSLRRIVRDENGRAVEYLSALYRSDRFKLEMSLNRVGSDDARHWEAVVGEQLPEGGAT</sequence>
<evidence type="ECO:0000256" key="1">
    <source>
        <dbReference type="ARBA" id="ARBA00023015"/>
    </source>
</evidence>
<proteinExistence type="predicted"/>
<dbReference type="InterPro" id="IPR036390">
    <property type="entry name" value="WH_DNA-bd_sf"/>
</dbReference>
<dbReference type="EMBL" id="JBHRXI010000001">
    <property type="protein sequence ID" value="MFC3612301.1"/>
    <property type="molecule type" value="Genomic_DNA"/>
</dbReference>